<evidence type="ECO:0000313" key="1">
    <source>
        <dbReference type="EMBL" id="PRY58789.1"/>
    </source>
</evidence>
<dbReference type="GO" id="GO:0005524">
    <property type="term" value="F:ATP binding"/>
    <property type="evidence" value="ECO:0007669"/>
    <property type="project" value="InterPro"/>
</dbReference>
<dbReference type="InterPro" id="IPR013815">
    <property type="entry name" value="ATP_grasp_subdomain_1"/>
</dbReference>
<gene>
    <name evidence="1" type="ORF">BCF74_11170</name>
</gene>
<dbReference type="Gene3D" id="3.40.50.20">
    <property type="match status" value="1"/>
</dbReference>
<accession>A0A2T0ULH2</accession>
<evidence type="ECO:0008006" key="3">
    <source>
        <dbReference type="Google" id="ProtNLM"/>
    </source>
</evidence>
<dbReference type="EMBL" id="PVTI01000011">
    <property type="protein sequence ID" value="PRY58789.1"/>
    <property type="molecule type" value="Genomic_DNA"/>
</dbReference>
<sequence length="264" mass="27854">MRIHVVDVAPGSGAGDHRWDRHTRHVVPAVGDPAREAALARLVHRHGIDLVVPTNPDELIDLAAAATSFPPGVDIVVSGTAGLVHARDSFHALRRLARAGIPTARIATPSDYLDQVGGPDLPRERLALMPRSAWQADQAVPLLDPRTLDHASFGDAYFVIERPPGPHWRVLSPGLGESSDGLDGVVAALGPAQGAASRAVPRRPQILQLATESVRALQVTGPVELTVAEDECTLRVTGVVPGLTAAFTHSPFLLDIALGLVVSD</sequence>
<keyword evidence="2" id="KW-1185">Reference proteome</keyword>
<organism evidence="1 2">
    <name type="scientific">Knoellia remsis</name>
    <dbReference type="NCBI Taxonomy" id="407159"/>
    <lineage>
        <taxon>Bacteria</taxon>
        <taxon>Bacillati</taxon>
        <taxon>Actinomycetota</taxon>
        <taxon>Actinomycetes</taxon>
        <taxon>Micrococcales</taxon>
        <taxon>Intrasporangiaceae</taxon>
        <taxon>Knoellia</taxon>
    </lineage>
</organism>
<protein>
    <recommendedName>
        <fullName evidence="3">ATP-grasp domain-containing protein</fullName>
    </recommendedName>
</protein>
<evidence type="ECO:0000313" key="2">
    <source>
        <dbReference type="Proteomes" id="UP000237822"/>
    </source>
</evidence>
<dbReference type="Proteomes" id="UP000237822">
    <property type="component" value="Unassembled WGS sequence"/>
</dbReference>
<dbReference type="AlphaFoldDB" id="A0A2T0ULH2"/>
<dbReference type="OrthoDB" id="4423634at2"/>
<name>A0A2T0ULH2_9MICO</name>
<dbReference type="RefSeq" id="WP_106297496.1">
    <property type="nucleotide sequence ID" value="NZ_PVTI01000011.1"/>
</dbReference>
<reference evidence="1 2" key="1">
    <citation type="submission" date="2018-03" db="EMBL/GenBank/DDBJ databases">
        <title>Genomic Encyclopedia of Archaeal and Bacterial Type Strains, Phase II (KMG-II): from individual species to whole genera.</title>
        <authorList>
            <person name="Goeker M."/>
        </authorList>
    </citation>
    <scope>NUCLEOTIDE SEQUENCE [LARGE SCALE GENOMIC DNA]</scope>
    <source>
        <strain evidence="1 2">ATCC BAA-1496</strain>
    </source>
</reference>
<proteinExistence type="predicted"/>
<comment type="caution">
    <text evidence="1">The sequence shown here is derived from an EMBL/GenBank/DDBJ whole genome shotgun (WGS) entry which is preliminary data.</text>
</comment>
<dbReference type="Gene3D" id="3.30.1490.20">
    <property type="entry name" value="ATP-grasp fold, A domain"/>
    <property type="match status" value="1"/>
</dbReference>